<dbReference type="AlphaFoldDB" id="A0A7J8TN37"/>
<protein>
    <submittedName>
        <fullName evidence="1">Uncharacterized protein</fullName>
    </submittedName>
</protein>
<sequence>MGVIVVLDQIAISLSMSSVPLLLRASFGTMSELENPNEFKKLYESENLIIRVLRESKLGTIGFSYKQGGTDDGIVFCLRCAVIPHSYMHQANESHCLFYDAESKSHYNACGKHKDREGLRQYNASQMHSQKNIFIKFDIKYKYKDHPHPLTFVQKIDCHPIYEKCGKPYQDLILECEDMVATLLVIGNTYNV</sequence>
<dbReference type="EMBL" id="JABFAB010000001">
    <property type="protein sequence ID" value="MBA0639544.1"/>
    <property type="molecule type" value="Genomic_DNA"/>
</dbReference>
<organism evidence="1 2">
    <name type="scientific">Gossypium klotzschianum</name>
    <dbReference type="NCBI Taxonomy" id="34286"/>
    <lineage>
        <taxon>Eukaryota</taxon>
        <taxon>Viridiplantae</taxon>
        <taxon>Streptophyta</taxon>
        <taxon>Embryophyta</taxon>
        <taxon>Tracheophyta</taxon>
        <taxon>Spermatophyta</taxon>
        <taxon>Magnoliopsida</taxon>
        <taxon>eudicotyledons</taxon>
        <taxon>Gunneridae</taxon>
        <taxon>Pentapetalae</taxon>
        <taxon>rosids</taxon>
        <taxon>malvids</taxon>
        <taxon>Malvales</taxon>
        <taxon>Malvaceae</taxon>
        <taxon>Malvoideae</taxon>
        <taxon>Gossypium</taxon>
    </lineage>
</organism>
<accession>A0A7J8TN37</accession>
<name>A0A7J8TN37_9ROSI</name>
<dbReference type="Proteomes" id="UP000593573">
    <property type="component" value="Unassembled WGS sequence"/>
</dbReference>
<proteinExistence type="predicted"/>
<gene>
    <name evidence="1" type="ORF">Goklo_022576</name>
</gene>
<evidence type="ECO:0000313" key="1">
    <source>
        <dbReference type="EMBL" id="MBA0639544.1"/>
    </source>
</evidence>
<reference evidence="1 2" key="1">
    <citation type="journal article" date="2019" name="Genome Biol. Evol.">
        <title>Insights into the evolution of the New World diploid cottons (Gossypium, subgenus Houzingenia) based on genome sequencing.</title>
        <authorList>
            <person name="Grover C.E."/>
            <person name="Arick M.A. 2nd"/>
            <person name="Thrash A."/>
            <person name="Conover J.L."/>
            <person name="Sanders W.S."/>
            <person name="Peterson D.G."/>
            <person name="Frelichowski J.E."/>
            <person name="Scheffler J.A."/>
            <person name="Scheffler B.E."/>
            <person name="Wendel J.F."/>
        </authorList>
    </citation>
    <scope>NUCLEOTIDE SEQUENCE [LARGE SCALE GENOMIC DNA]</scope>
    <source>
        <strain evidence="1">57</strain>
        <tissue evidence="1">Leaf</tissue>
    </source>
</reference>
<keyword evidence="2" id="KW-1185">Reference proteome</keyword>
<dbReference type="OrthoDB" id="10492138at2759"/>
<comment type="caution">
    <text evidence="1">The sequence shown here is derived from an EMBL/GenBank/DDBJ whole genome shotgun (WGS) entry which is preliminary data.</text>
</comment>
<evidence type="ECO:0000313" key="2">
    <source>
        <dbReference type="Proteomes" id="UP000593573"/>
    </source>
</evidence>